<dbReference type="AlphaFoldDB" id="A0A9P0FMW0"/>
<evidence type="ECO:0000313" key="2">
    <source>
        <dbReference type="EMBL" id="CAH0560574.1"/>
    </source>
</evidence>
<accession>A0A9P0FMW0</accession>
<sequence length="124" mass="14136">MSLKDGELIEQVESFSFLYNKNAPSFKDKIARENAWKTIWSILEVPGYIFTSVPDVHRGHINRGHINRGHVHRKFVSVSRIEPAPQSPLLQRHLQVAKVAIPPKCQNCGLTPGPVREGRWKMES</sequence>
<feature type="domain" description="MADF" evidence="1">
    <location>
        <begin position="8"/>
        <end position="44"/>
    </location>
</feature>
<dbReference type="OrthoDB" id="6777415at2759"/>
<dbReference type="InterPro" id="IPR006578">
    <property type="entry name" value="MADF-dom"/>
</dbReference>
<proteinExistence type="predicted"/>
<dbReference type="EMBL" id="OV121138">
    <property type="protein sequence ID" value="CAH0560574.1"/>
    <property type="molecule type" value="Genomic_DNA"/>
</dbReference>
<name>A0A9P0FMW0_BRAAE</name>
<evidence type="ECO:0000259" key="1">
    <source>
        <dbReference type="Pfam" id="PF10545"/>
    </source>
</evidence>
<organism evidence="2 3">
    <name type="scientific">Brassicogethes aeneus</name>
    <name type="common">Rape pollen beetle</name>
    <name type="synonym">Meligethes aeneus</name>
    <dbReference type="NCBI Taxonomy" id="1431903"/>
    <lineage>
        <taxon>Eukaryota</taxon>
        <taxon>Metazoa</taxon>
        <taxon>Ecdysozoa</taxon>
        <taxon>Arthropoda</taxon>
        <taxon>Hexapoda</taxon>
        <taxon>Insecta</taxon>
        <taxon>Pterygota</taxon>
        <taxon>Neoptera</taxon>
        <taxon>Endopterygota</taxon>
        <taxon>Coleoptera</taxon>
        <taxon>Polyphaga</taxon>
        <taxon>Cucujiformia</taxon>
        <taxon>Nitidulidae</taxon>
        <taxon>Meligethinae</taxon>
        <taxon>Brassicogethes</taxon>
    </lineage>
</organism>
<protein>
    <recommendedName>
        <fullName evidence="1">MADF domain-containing protein</fullName>
    </recommendedName>
</protein>
<keyword evidence="3" id="KW-1185">Reference proteome</keyword>
<evidence type="ECO:0000313" key="3">
    <source>
        <dbReference type="Proteomes" id="UP001154078"/>
    </source>
</evidence>
<reference evidence="2" key="1">
    <citation type="submission" date="2021-12" db="EMBL/GenBank/DDBJ databases">
        <authorList>
            <person name="King R."/>
        </authorList>
    </citation>
    <scope>NUCLEOTIDE SEQUENCE</scope>
</reference>
<gene>
    <name evidence="2" type="ORF">MELIAE_LOCUS10307</name>
</gene>
<dbReference type="Proteomes" id="UP001154078">
    <property type="component" value="Chromosome 7"/>
</dbReference>
<dbReference type="Pfam" id="PF10545">
    <property type="entry name" value="MADF_DNA_bdg"/>
    <property type="match status" value="1"/>
</dbReference>